<feature type="compositionally biased region" description="Basic residues" evidence="1">
    <location>
        <begin position="125"/>
        <end position="138"/>
    </location>
</feature>
<evidence type="ECO:0000256" key="1">
    <source>
        <dbReference type="SAM" id="MobiDB-lite"/>
    </source>
</evidence>
<feature type="region of interest" description="Disordered" evidence="1">
    <location>
        <begin position="402"/>
        <end position="431"/>
    </location>
</feature>
<gene>
    <name evidence="2" type="ORF">KUTeg_021779</name>
</gene>
<comment type="caution">
    <text evidence="2">The sequence shown here is derived from an EMBL/GenBank/DDBJ whole genome shotgun (WGS) entry which is preliminary data.</text>
</comment>
<reference evidence="2 3" key="1">
    <citation type="submission" date="2022-12" db="EMBL/GenBank/DDBJ databases">
        <title>Chromosome-level genome of Tegillarca granosa.</title>
        <authorList>
            <person name="Kim J."/>
        </authorList>
    </citation>
    <scope>NUCLEOTIDE SEQUENCE [LARGE SCALE GENOMIC DNA]</scope>
    <source>
        <strain evidence="2">Teg-2019</strain>
        <tissue evidence="2">Adductor muscle</tissue>
    </source>
</reference>
<dbReference type="EMBL" id="JARBDR010000919">
    <property type="protein sequence ID" value="KAJ8300260.1"/>
    <property type="molecule type" value="Genomic_DNA"/>
</dbReference>
<feature type="compositionally biased region" description="Pro residues" evidence="1">
    <location>
        <begin position="208"/>
        <end position="238"/>
    </location>
</feature>
<name>A0ABQ9E571_TEGGR</name>
<feature type="region of interest" description="Disordered" evidence="1">
    <location>
        <begin position="110"/>
        <end position="283"/>
    </location>
</feature>
<feature type="compositionally biased region" description="Polar residues" evidence="1">
    <location>
        <begin position="412"/>
        <end position="421"/>
    </location>
</feature>
<evidence type="ECO:0000313" key="2">
    <source>
        <dbReference type="EMBL" id="KAJ8300260.1"/>
    </source>
</evidence>
<organism evidence="2 3">
    <name type="scientific">Tegillarca granosa</name>
    <name type="common">Malaysian cockle</name>
    <name type="synonym">Anadara granosa</name>
    <dbReference type="NCBI Taxonomy" id="220873"/>
    <lineage>
        <taxon>Eukaryota</taxon>
        <taxon>Metazoa</taxon>
        <taxon>Spiralia</taxon>
        <taxon>Lophotrochozoa</taxon>
        <taxon>Mollusca</taxon>
        <taxon>Bivalvia</taxon>
        <taxon>Autobranchia</taxon>
        <taxon>Pteriomorphia</taxon>
        <taxon>Arcoida</taxon>
        <taxon>Arcoidea</taxon>
        <taxon>Arcidae</taxon>
        <taxon>Tegillarca</taxon>
    </lineage>
</organism>
<proteinExistence type="predicted"/>
<feature type="compositionally biased region" description="Polar residues" evidence="1">
    <location>
        <begin position="194"/>
        <end position="206"/>
    </location>
</feature>
<feature type="region of interest" description="Disordered" evidence="1">
    <location>
        <begin position="63"/>
        <end position="82"/>
    </location>
</feature>
<sequence length="431" mass="47407">MDLEDTYRSNEDEISYQIEPIRNISSKKWLNSAGVSLANLNQIQASVYNIGLVDAKNLRAPSSLSREKRSGSYGDISATPPLSTVSLQKTCNTWGSNNSIPDLIKQHVQADGTKLQRPESAKYNSVRRQRPSSGKKTRPQSATTHESQLPPKPPGIAVKGSKCDPAGRPLKYSPQQSVNTGWVGPPAGMKFPDNPSQDLSRILTSEPSSPPPPPQGTPAPPIGTPGPPSAPRASPIPIPFGDDGEDESVQTNENSVPEFKYTKGNPQVSPILLRKPTPEPIHLSLPTMEDEEVDEEQEENMNTDRLLELAEEKSSLLTRADIHSTNSDNLAMFNEKTDSLETASHNSAYHQNHIISTDEDHMVIESDGDWSVDEEVEDQPHPLSKSTVTFCEDNNVTIDITPRNMGYKVNDGPTSPNQRNQVYKMRPKNYS</sequence>
<accession>A0ABQ9E571</accession>
<dbReference type="Proteomes" id="UP001217089">
    <property type="component" value="Unassembled WGS sequence"/>
</dbReference>
<evidence type="ECO:0000313" key="3">
    <source>
        <dbReference type="Proteomes" id="UP001217089"/>
    </source>
</evidence>
<protein>
    <submittedName>
        <fullName evidence="2">Uncharacterized protein</fullName>
    </submittedName>
</protein>
<keyword evidence="3" id="KW-1185">Reference proteome</keyword>